<evidence type="ECO:0008006" key="3">
    <source>
        <dbReference type="Google" id="ProtNLM"/>
    </source>
</evidence>
<accession>A0A0D1BNC1</accession>
<dbReference type="EMBL" id="JXSU01000010">
    <property type="protein sequence ID" value="KIS21775.1"/>
    <property type="molecule type" value="Genomic_DNA"/>
</dbReference>
<organism evidence="1 2">
    <name type="scientific">Clostridium botulinum B2 450</name>
    <dbReference type="NCBI Taxonomy" id="1379739"/>
    <lineage>
        <taxon>Bacteria</taxon>
        <taxon>Bacillati</taxon>
        <taxon>Bacillota</taxon>
        <taxon>Clostridia</taxon>
        <taxon>Eubacteriales</taxon>
        <taxon>Clostridiaceae</taxon>
        <taxon>Clostridium</taxon>
    </lineage>
</organism>
<dbReference type="PATRIC" id="fig|1379739.3.peg.302"/>
<keyword evidence="1" id="KW-0614">Plasmid</keyword>
<dbReference type="HOGENOM" id="CLU_2841957_0_0_9"/>
<dbReference type="RefSeq" id="WP_043032805.1">
    <property type="nucleotide sequence ID" value="NZ_JXSU01000010.1"/>
</dbReference>
<gene>
    <name evidence="1" type="ORF">N495_20525</name>
</gene>
<comment type="caution">
    <text evidence="1">The sequence shown here is derived from an EMBL/GenBank/DDBJ whole genome shotgun (WGS) entry which is preliminary data.</text>
</comment>
<sequence>MKKDKTKTVLMACAEVEKELDDFKLERAEAKLMNLCGALAEGTKYKKEIDRLGEKYLDVFRKKNV</sequence>
<evidence type="ECO:0000313" key="2">
    <source>
        <dbReference type="Proteomes" id="UP000032250"/>
    </source>
</evidence>
<name>A0A0D1BNC1_CLOBO</name>
<dbReference type="Proteomes" id="UP000032250">
    <property type="component" value="Unassembled WGS sequence"/>
</dbReference>
<protein>
    <recommendedName>
        <fullName evidence="3">Phage protein</fullName>
    </recommendedName>
</protein>
<evidence type="ECO:0000313" key="1">
    <source>
        <dbReference type="EMBL" id="KIS21775.1"/>
    </source>
</evidence>
<dbReference type="AlphaFoldDB" id="A0A0D1BNC1"/>
<reference evidence="1 2" key="1">
    <citation type="submission" date="2014-06" db="EMBL/GenBank/DDBJ databases">
        <title>Genome characterization of distinct group I Clostridium botulinum lineages.</title>
        <authorList>
            <person name="Giordani F."/>
            <person name="Anselmo A."/>
            <person name="Fillo S."/>
            <person name="Palozzi A.M."/>
            <person name="Fortunato A."/>
            <person name="Gentile B."/>
            <person name="Ciammaruconi A."/>
            <person name="Anniballi F."/>
            <person name="De Medici D."/>
            <person name="Lista F."/>
        </authorList>
    </citation>
    <scope>NUCLEOTIDE SEQUENCE [LARGE SCALE GENOMIC DNA]</scope>
    <source>
        <strain evidence="1 2">B2 450</strain>
        <plasmid evidence="1">p_B2_450</plasmid>
    </source>
</reference>
<geneLocation type="plasmid" evidence="1">
    <name>p_B2_450</name>
</geneLocation>
<proteinExistence type="predicted"/>